<evidence type="ECO:0000256" key="1">
    <source>
        <dbReference type="SAM" id="MobiDB-lite"/>
    </source>
</evidence>
<dbReference type="AlphaFoldDB" id="A0A3N1GBH8"/>
<reference evidence="2 3" key="1">
    <citation type="submission" date="2018-11" db="EMBL/GenBank/DDBJ databases">
        <title>Sequencing the genomes of 1000 actinobacteria strains.</title>
        <authorList>
            <person name="Klenk H.-P."/>
        </authorList>
    </citation>
    <scope>NUCLEOTIDE SEQUENCE [LARGE SCALE GENOMIC DNA]</scope>
    <source>
        <strain evidence="2 3">DSM 43634</strain>
    </source>
</reference>
<proteinExistence type="predicted"/>
<accession>A0A3N1GBH8</accession>
<evidence type="ECO:0000313" key="3">
    <source>
        <dbReference type="Proteomes" id="UP000271683"/>
    </source>
</evidence>
<protein>
    <submittedName>
        <fullName evidence="2">Uncharacterized protein</fullName>
    </submittedName>
</protein>
<dbReference type="Proteomes" id="UP000271683">
    <property type="component" value="Unassembled WGS sequence"/>
</dbReference>
<feature type="compositionally biased region" description="Basic and acidic residues" evidence="1">
    <location>
        <begin position="53"/>
        <end position="71"/>
    </location>
</feature>
<gene>
    <name evidence="2" type="ORF">EDD30_0279</name>
</gene>
<feature type="region of interest" description="Disordered" evidence="1">
    <location>
        <begin position="31"/>
        <end position="71"/>
    </location>
</feature>
<feature type="compositionally biased region" description="Basic and acidic residues" evidence="1">
    <location>
        <begin position="31"/>
        <end position="40"/>
    </location>
</feature>
<organism evidence="2 3">
    <name type="scientific">Couchioplanes caeruleus</name>
    <dbReference type="NCBI Taxonomy" id="56438"/>
    <lineage>
        <taxon>Bacteria</taxon>
        <taxon>Bacillati</taxon>
        <taxon>Actinomycetota</taxon>
        <taxon>Actinomycetes</taxon>
        <taxon>Micromonosporales</taxon>
        <taxon>Micromonosporaceae</taxon>
        <taxon>Couchioplanes</taxon>
    </lineage>
</organism>
<name>A0A3N1GBH8_9ACTN</name>
<sequence>MLRATTRVPLAVAREPAGAVPAGVLLQRRATTEARDERCPAPKSEWSRATTVRIDHYPRPRRGPADLDEKE</sequence>
<comment type="caution">
    <text evidence="2">The sequence shown here is derived from an EMBL/GenBank/DDBJ whole genome shotgun (WGS) entry which is preliminary data.</text>
</comment>
<evidence type="ECO:0000313" key="2">
    <source>
        <dbReference type="EMBL" id="ROP27593.1"/>
    </source>
</evidence>
<dbReference type="EMBL" id="RJKL01000001">
    <property type="protein sequence ID" value="ROP27593.1"/>
    <property type="molecule type" value="Genomic_DNA"/>
</dbReference>